<protein>
    <recommendedName>
        <fullName evidence="6">Glycosyl transferase family 1</fullName>
    </recommendedName>
</protein>
<organism evidence="4 5">
    <name type="scientific">candidate division KSB3 bacterium</name>
    <dbReference type="NCBI Taxonomy" id="2044937"/>
    <lineage>
        <taxon>Bacteria</taxon>
        <taxon>candidate division KSB3</taxon>
    </lineage>
</organism>
<evidence type="ECO:0000259" key="2">
    <source>
        <dbReference type="Pfam" id="PF00534"/>
    </source>
</evidence>
<keyword evidence="1" id="KW-0808">Transferase</keyword>
<dbReference type="EMBL" id="PDPS01000037">
    <property type="protein sequence ID" value="PID56180.1"/>
    <property type="molecule type" value="Genomic_DNA"/>
</dbReference>
<gene>
    <name evidence="4" type="ORF">CSB45_12435</name>
</gene>
<dbReference type="GO" id="GO:0009103">
    <property type="term" value="P:lipopolysaccharide biosynthetic process"/>
    <property type="evidence" value="ECO:0007669"/>
    <property type="project" value="TreeGrafter"/>
</dbReference>
<dbReference type="CDD" id="cd03809">
    <property type="entry name" value="GT4_MtfB-like"/>
    <property type="match status" value="1"/>
</dbReference>
<dbReference type="GO" id="GO:0016757">
    <property type="term" value="F:glycosyltransferase activity"/>
    <property type="evidence" value="ECO:0007669"/>
    <property type="project" value="InterPro"/>
</dbReference>
<evidence type="ECO:0008006" key="6">
    <source>
        <dbReference type="Google" id="ProtNLM"/>
    </source>
</evidence>
<comment type="caution">
    <text evidence="4">The sequence shown here is derived from an EMBL/GenBank/DDBJ whole genome shotgun (WGS) entry which is preliminary data.</text>
</comment>
<proteinExistence type="predicted"/>
<dbReference type="Gene3D" id="3.40.50.2000">
    <property type="entry name" value="Glycogen Phosphorylase B"/>
    <property type="match status" value="2"/>
</dbReference>
<feature type="domain" description="Glycosyltransferase subfamily 4-like N-terminal" evidence="3">
    <location>
        <begin position="23"/>
        <end position="175"/>
    </location>
</feature>
<evidence type="ECO:0000313" key="4">
    <source>
        <dbReference type="EMBL" id="PID56180.1"/>
    </source>
</evidence>
<dbReference type="InterPro" id="IPR028098">
    <property type="entry name" value="Glyco_trans_4-like_N"/>
</dbReference>
<dbReference type="Pfam" id="PF13439">
    <property type="entry name" value="Glyco_transf_4"/>
    <property type="match status" value="1"/>
</dbReference>
<dbReference type="Proteomes" id="UP000229740">
    <property type="component" value="Unassembled WGS sequence"/>
</dbReference>
<sequence>MEKSARTVRMKIGIDARKIRDFGIGNYLRQLLIRLPDHDNEYCIFHYPEDAECIPHESPNISLVRENSPKYSLQELFVLPLKMAAQQLDLFHAPHYTLPPIRPCKGIVTIHDVIHLRFPGNLPHPAACYYARGIMWAAARSAKKVLTVSECSKQDIIHYLGVPEQKIEVIYNGITPRSEAIERIRNPESRETLRQQFGISRKYLLFLSNFMPHKNFETLIKACSLLKHRRQLDACLVLAGKNDKLRSQLQALISSEKMTEDVLLTGFVEPELIPALYANAELFVYPSLYEGFGLQALEAMNYDIPVAISNVSALPEIAGDAAITFNPESVEDMAAAIFKILSDPGLQAALLEKGRARVQTFSWTTAAERTLEVYQAALQG</sequence>
<evidence type="ECO:0000259" key="3">
    <source>
        <dbReference type="Pfam" id="PF13439"/>
    </source>
</evidence>
<dbReference type="PANTHER" id="PTHR46401:SF2">
    <property type="entry name" value="GLYCOSYLTRANSFERASE WBBK-RELATED"/>
    <property type="match status" value="1"/>
</dbReference>
<name>A0A2G6E2A8_9BACT</name>
<reference evidence="4 5" key="1">
    <citation type="submission" date="2017-10" db="EMBL/GenBank/DDBJ databases">
        <title>Novel microbial diversity and functional potential in the marine mammal oral microbiome.</title>
        <authorList>
            <person name="Dudek N.K."/>
            <person name="Sun C.L."/>
            <person name="Burstein D."/>
            <person name="Kantor R.S."/>
            <person name="Aliaga Goltsman D.S."/>
            <person name="Bik E.M."/>
            <person name="Thomas B.C."/>
            <person name="Banfield J.F."/>
            <person name="Relman D.A."/>
        </authorList>
    </citation>
    <scope>NUCLEOTIDE SEQUENCE [LARGE SCALE GENOMIC DNA]</scope>
    <source>
        <strain evidence="4">DOLZORAL124_49_17</strain>
    </source>
</reference>
<dbReference type="PANTHER" id="PTHR46401">
    <property type="entry name" value="GLYCOSYLTRANSFERASE WBBK-RELATED"/>
    <property type="match status" value="1"/>
</dbReference>
<dbReference type="Pfam" id="PF00534">
    <property type="entry name" value="Glycos_transf_1"/>
    <property type="match status" value="1"/>
</dbReference>
<evidence type="ECO:0000313" key="5">
    <source>
        <dbReference type="Proteomes" id="UP000229740"/>
    </source>
</evidence>
<dbReference type="SUPFAM" id="SSF53756">
    <property type="entry name" value="UDP-Glycosyltransferase/glycogen phosphorylase"/>
    <property type="match status" value="1"/>
</dbReference>
<evidence type="ECO:0000256" key="1">
    <source>
        <dbReference type="ARBA" id="ARBA00022679"/>
    </source>
</evidence>
<accession>A0A2G6E2A8</accession>
<feature type="domain" description="Glycosyl transferase family 1" evidence="2">
    <location>
        <begin position="190"/>
        <end position="356"/>
    </location>
</feature>
<dbReference type="AlphaFoldDB" id="A0A2G6E2A8"/>
<dbReference type="InterPro" id="IPR001296">
    <property type="entry name" value="Glyco_trans_1"/>
</dbReference>